<evidence type="ECO:0000313" key="2">
    <source>
        <dbReference type="EMBL" id="CAB0042388.1"/>
    </source>
</evidence>
<dbReference type="Pfam" id="PF26634">
    <property type="entry name" value="DUF8207"/>
    <property type="match status" value="1"/>
</dbReference>
<sequence length="408" mass="47100">MFVIEMNRAWAWLPTAIYLLFFVPSDLTARHRTHQKALVFCFVKKKETTAASLSQDLEYFNWTSFLTASAPRASSHSQTNVELRDSLKVRARCTRTQMKGEYGKRKLRTTHRVHFRWRQSRTRRKLKSKELDIVARGGAGAVDGRGGDVTVASRCRSRLMLRRHRARLLYKLLLLLLLPLENIKEESSIPEENTDRVAEDEEGADAWTPKVEDKMIKDYLSMVKMQSNELDKLYGVREENNEYLLGKSPISIDGDKVYIGDEPYIKSKGLLELLLKKNPDSKFITNNDMKAYEKILDSTNVHRKRFADDGDLRKCISKKFDNIIEPIFKTGSGLLPPYKVVKRGYGLLPGYKVAKSRDSLTDFVYWNDPNELVDRLRLLVVERSAGNNAHDNEIISIIEELREDGYIY</sequence>
<dbReference type="InterPro" id="IPR058520">
    <property type="entry name" value="DUF8207"/>
</dbReference>
<protein>
    <recommendedName>
        <fullName evidence="1">DUF8207 domain-containing protein</fullName>
    </recommendedName>
</protein>
<feature type="domain" description="DUF8207" evidence="1">
    <location>
        <begin position="230"/>
        <end position="328"/>
    </location>
</feature>
<name>A0A6H5J246_9HYME</name>
<gene>
    <name evidence="2" type="ORF">TBRA_LOCUS14008</name>
</gene>
<dbReference type="EMBL" id="CADCXV010001188">
    <property type="protein sequence ID" value="CAB0042388.1"/>
    <property type="molecule type" value="Genomic_DNA"/>
</dbReference>
<dbReference type="PANTHER" id="PTHR35374:SF1">
    <property type="entry name" value="PROTEIN KINASE DOMAIN-CONTAINING PROTEIN"/>
    <property type="match status" value="1"/>
</dbReference>
<dbReference type="Proteomes" id="UP000479190">
    <property type="component" value="Unassembled WGS sequence"/>
</dbReference>
<reference evidence="2 3" key="1">
    <citation type="submission" date="2020-02" db="EMBL/GenBank/DDBJ databases">
        <authorList>
            <person name="Ferguson B K."/>
        </authorList>
    </citation>
    <scope>NUCLEOTIDE SEQUENCE [LARGE SCALE GENOMIC DNA]</scope>
</reference>
<accession>A0A6H5J246</accession>
<evidence type="ECO:0000313" key="3">
    <source>
        <dbReference type="Proteomes" id="UP000479190"/>
    </source>
</evidence>
<dbReference type="AlphaFoldDB" id="A0A6H5J246"/>
<dbReference type="PANTHER" id="PTHR35374">
    <property type="entry name" value="CYCLIN-DEPENDENT KINASE 11A-LIKE"/>
    <property type="match status" value="1"/>
</dbReference>
<organism evidence="2 3">
    <name type="scientific">Trichogramma brassicae</name>
    <dbReference type="NCBI Taxonomy" id="86971"/>
    <lineage>
        <taxon>Eukaryota</taxon>
        <taxon>Metazoa</taxon>
        <taxon>Ecdysozoa</taxon>
        <taxon>Arthropoda</taxon>
        <taxon>Hexapoda</taxon>
        <taxon>Insecta</taxon>
        <taxon>Pterygota</taxon>
        <taxon>Neoptera</taxon>
        <taxon>Endopterygota</taxon>
        <taxon>Hymenoptera</taxon>
        <taxon>Apocrita</taxon>
        <taxon>Proctotrupomorpha</taxon>
        <taxon>Chalcidoidea</taxon>
        <taxon>Trichogrammatidae</taxon>
        <taxon>Trichogramma</taxon>
    </lineage>
</organism>
<keyword evidence="3" id="KW-1185">Reference proteome</keyword>
<proteinExistence type="predicted"/>
<dbReference type="OrthoDB" id="6775587at2759"/>
<evidence type="ECO:0000259" key="1">
    <source>
        <dbReference type="Pfam" id="PF26634"/>
    </source>
</evidence>